<feature type="domain" description="Tyr recombinase" evidence="4">
    <location>
        <begin position="404"/>
        <end position="599"/>
    </location>
</feature>
<gene>
    <name evidence="5" type="ORF">H740_06487</name>
</gene>
<evidence type="ECO:0000313" key="5">
    <source>
        <dbReference type="EMBL" id="EMG30441.1"/>
    </source>
</evidence>
<dbReference type="Gene3D" id="1.10.443.10">
    <property type="entry name" value="Intergrase catalytic core"/>
    <property type="match status" value="1"/>
</dbReference>
<dbReference type="PROSITE" id="PS51898">
    <property type="entry name" value="TYR_RECOMBINASE"/>
    <property type="match status" value="1"/>
</dbReference>
<protein>
    <submittedName>
        <fullName evidence="5">Prolidase</fullName>
    </submittedName>
</protein>
<dbReference type="Proteomes" id="UP000011782">
    <property type="component" value="Unassembled WGS sequence"/>
</dbReference>
<dbReference type="EMBL" id="AOTD01000164">
    <property type="protein sequence ID" value="EMG30441.1"/>
    <property type="molecule type" value="Genomic_DNA"/>
</dbReference>
<accession>M3IK41</accession>
<evidence type="ECO:0000256" key="2">
    <source>
        <dbReference type="ARBA" id="ARBA00023125"/>
    </source>
</evidence>
<evidence type="ECO:0000313" key="6">
    <source>
        <dbReference type="Proteomes" id="UP000011782"/>
    </source>
</evidence>
<keyword evidence="2" id="KW-0238">DNA-binding</keyword>
<dbReference type="InterPro" id="IPR013762">
    <property type="entry name" value="Integrase-like_cat_sf"/>
</dbReference>
<dbReference type="PATRIC" id="fig|1073353.3.peg.1395"/>
<evidence type="ECO:0000259" key="4">
    <source>
        <dbReference type="PROSITE" id="PS51898"/>
    </source>
</evidence>
<dbReference type="PANTHER" id="PTHR30349:SF41">
    <property type="entry name" value="INTEGRASE_RECOMBINASE PROTEIN MJ0367-RELATED"/>
    <property type="match status" value="1"/>
</dbReference>
<dbReference type="AlphaFoldDB" id="M3IK41"/>
<dbReference type="CDD" id="cd01184">
    <property type="entry name" value="INT_C_like_1"/>
    <property type="match status" value="1"/>
</dbReference>
<dbReference type="InterPro" id="IPR050090">
    <property type="entry name" value="Tyrosine_recombinase_XerCD"/>
</dbReference>
<dbReference type="RefSeq" id="WP_002952489.1">
    <property type="nucleotide sequence ID" value="NZ_AOTD01000164.1"/>
</dbReference>
<dbReference type="InterPro" id="IPR002104">
    <property type="entry name" value="Integrase_catalytic"/>
</dbReference>
<dbReference type="GO" id="GO:0015074">
    <property type="term" value="P:DNA integration"/>
    <property type="evidence" value="ECO:0007669"/>
    <property type="project" value="InterPro"/>
</dbReference>
<proteinExistence type="inferred from homology"/>
<comment type="caution">
    <text evidence="5">The sequence shown here is derived from an EMBL/GenBank/DDBJ whole genome shotgun (WGS) entry which is preliminary data.</text>
</comment>
<reference evidence="5 6" key="1">
    <citation type="submission" date="2013-02" db="EMBL/GenBank/DDBJ databases">
        <title>Co-occurrence of anaerobic bacteria in colorectal carcinomas.</title>
        <authorList>
            <person name="Holt R.A."/>
            <person name="Warren R.L."/>
            <person name="Allen-Vercoe E."/>
            <person name="Pleasance S."/>
            <person name="Freeman D.J."/>
            <person name="Watson P."/>
            <person name="Moore R."/>
            <person name="Cochrane K."/>
        </authorList>
    </citation>
    <scope>NUCLEOTIDE SEQUENCE [LARGE SCALE GENOMIC DNA]</scope>
    <source>
        <strain evidence="5 6">CC57C</strain>
    </source>
</reference>
<dbReference type="Pfam" id="PF00589">
    <property type="entry name" value="Phage_integrase"/>
    <property type="match status" value="1"/>
</dbReference>
<dbReference type="InterPro" id="IPR011010">
    <property type="entry name" value="DNA_brk_join_enz"/>
</dbReference>
<evidence type="ECO:0000256" key="3">
    <source>
        <dbReference type="ARBA" id="ARBA00023172"/>
    </source>
</evidence>
<sequence>MNLNDSIVQSFVNSFMRIKLSKSIKEHSLLNKKLDVDFLNALNAYFKQNLIDGEFPEVLVKDVNNIARVAGVLDDKDKQATGQTLLEKNILTLNYLISKLEKSSLLFDDKQEQKFLDDEDRGDLNGNLDKPDTIFINKQAIASAFDAKNIDSFQDNIKELEDAGCLPMTDGQFEAMAQRLSDTVCAILDKKYGSVSNLELVKVNDGNRSIEDIVKNPYPRKSIKVKIDDKNSFGMVDPGAEITEEYEIRQVLQAPSLSSFNQTLVANSENQKTLKEAFEIFEANTSKLDKWSQDTERLVASVRKLLFLYFSEQASVANITRDNLLEFKELLYKVPAKLAQKSKYKDKNLSQILKIGESDDKLSEVTIQKYMIRVIQFFNYCFDSGYINRSITAKTNIKLDIDPSDRAVLPYDVTEAKKIFDIVSNIKQSGKSPSSRIKADELYYITMIAAYSGMRIKEITQLHKKDMVLKDGVYCFSINTDDGKTTKTKNSIRFVPIHSKLIELGLLDYVNGKRIGNIFKVTNKDFSEIFRNQIQRKLITKDPKKTFYSFRHYFINYLVQKEVANDTIAQIVGHEKQYKILLNTYATPINVSALKAKVEMVKYEEGGMLKN</sequence>
<evidence type="ECO:0000256" key="1">
    <source>
        <dbReference type="ARBA" id="ARBA00008857"/>
    </source>
</evidence>
<dbReference type="GO" id="GO:0003677">
    <property type="term" value="F:DNA binding"/>
    <property type="evidence" value="ECO:0007669"/>
    <property type="project" value="UniProtKB-KW"/>
</dbReference>
<keyword evidence="3" id="KW-0233">DNA recombination</keyword>
<name>M3IK41_9BACT</name>
<dbReference type="SUPFAM" id="SSF56349">
    <property type="entry name" value="DNA breaking-rejoining enzymes"/>
    <property type="match status" value="1"/>
</dbReference>
<dbReference type="GO" id="GO:0006310">
    <property type="term" value="P:DNA recombination"/>
    <property type="evidence" value="ECO:0007669"/>
    <property type="project" value="UniProtKB-KW"/>
</dbReference>
<dbReference type="STRING" id="1073353.H740_06487"/>
<dbReference type="OrthoDB" id="9784724at2"/>
<organism evidence="5 6">
    <name type="scientific">Campylobacter showae CC57C</name>
    <dbReference type="NCBI Taxonomy" id="1073353"/>
    <lineage>
        <taxon>Bacteria</taxon>
        <taxon>Pseudomonadati</taxon>
        <taxon>Campylobacterota</taxon>
        <taxon>Epsilonproteobacteria</taxon>
        <taxon>Campylobacterales</taxon>
        <taxon>Campylobacteraceae</taxon>
        <taxon>Campylobacter</taxon>
    </lineage>
</organism>
<dbReference type="PANTHER" id="PTHR30349">
    <property type="entry name" value="PHAGE INTEGRASE-RELATED"/>
    <property type="match status" value="1"/>
</dbReference>
<comment type="similarity">
    <text evidence="1">Belongs to the 'phage' integrase family.</text>
</comment>